<feature type="domain" description="Glycosyltransferase 2-like" evidence="1">
    <location>
        <begin position="263"/>
        <end position="365"/>
    </location>
</feature>
<dbReference type="InterPro" id="IPR050834">
    <property type="entry name" value="Glycosyltransf_2"/>
</dbReference>
<name>A0AAP5C5A8_9GAMM</name>
<organism evidence="2 3">
    <name type="scientific">Stenotrophomonas geniculata</name>
    <dbReference type="NCBI Taxonomy" id="86188"/>
    <lineage>
        <taxon>Bacteria</taxon>
        <taxon>Pseudomonadati</taxon>
        <taxon>Pseudomonadota</taxon>
        <taxon>Gammaproteobacteria</taxon>
        <taxon>Lysobacterales</taxon>
        <taxon>Lysobacteraceae</taxon>
        <taxon>Stenotrophomonas</taxon>
    </lineage>
</organism>
<gene>
    <name evidence="2" type="ORF">Q0031_11665</name>
</gene>
<evidence type="ECO:0000313" key="2">
    <source>
        <dbReference type="EMBL" id="MDQ7952441.1"/>
    </source>
</evidence>
<dbReference type="SUPFAM" id="SSF53448">
    <property type="entry name" value="Nucleotide-diphospho-sugar transferases"/>
    <property type="match status" value="1"/>
</dbReference>
<reference evidence="2" key="1">
    <citation type="submission" date="2023-07" db="EMBL/GenBank/DDBJ databases">
        <authorList>
            <person name="Shahid S."/>
            <person name="Akbar M.Y."/>
            <person name="Ajmal W."/>
            <person name="Ansari A."/>
            <person name="Ghazanfar S."/>
        </authorList>
    </citation>
    <scope>NUCLEOTIDE SEQUENCE</scope>
    <source>
        <strain evidence="2">NIGAB</strain>
    </source>
</reference>
<sequence length="625" mass="70548">MEIYDNSFSDHNVYGHIASLFARFEPAAGSYFLDFGCGFGRLAEVVEERFGVKYVGFDINEPGLESLRARGFSAHYADLGDDEAAFELVRRVLPEGAAIAALCTIDTLEHLPDPLAALRLYARIGRGHSVPLLVSVPNVAHTDIGAKLTVGRFDYTEAGLLDHTHMQYFTSDRFTSLMKDGGWHEVHRHDVSLIRSDQHFPAQLPVLAPKAPLAELLAGIRQQADGYGYVNQFVRAYLPGPETGKVHVPYVAAREREDAPFLSVVIRTVGRRIETLRESLLCLTAQTCQDFEIVVVGHNLDVQRQIAVEQLIAELLESVRLRTRLVTVDGGGRSAPLNVGFLSAEGRYVVAFDDDDLVFGNWVETFKGLEEGNSGQLLRVTAAAQDWERIRRGDAVASRATSGMRMLYPDKFELIAHLAENRTPLHSIAFPRVLFSNLGYRFDPELSTAEDWDLIIRVAPLSGVASSKVVTALYRLWKSGDNSTSAHDQFEWQSNYFKTLKKINAVPLLLPAGSVVKLRKMYLTLERLQGHVEVDVDSAIVVDPQIEDDARIEQLRLRYHELINSLSWQMTGPLRQIRRILRRQPRSRNPRIWTMNEQDLEFHIRQILNSSSWRLTRVLRSLRRK</sequence>
<keyword evidence="2" id="KW-0489">Methyltransferase</keyword>
<dbReference type="CDD" id="cd00761">
    <property type="entry name" value="Glyco_tranf_GTA_type"/>
    <property type="match status" value="1"/>
</dbReference>
<dbReference type="PANTHER" id="PTHR43685:SF11">
    <property type="entry name" value="GLYCOSYLTRANSFERASE TAGX-RELATED"/>
    <property type="match status" value="1"/>
</dbReference>
<keyword evidence="2" id="KW-0808">Transferase</keyword>
<dbReference type="Pfam" id="PF13489">
    <property type="entry name" value="Methyltransf_23"/>
    <property type="match status" value="1"/>
</dbReference>
<protein>
    <submittedName>
        <fullName evidence="2">Methyltransferase domain-containing protein</fullName>
    </submittedName>
</protein>
<evidence type="ECO:0000259" key="1">
    <source>
        <dbReference type="Pfam" id="PF00535"/>
    </source>
</evidence>
<comment type="caution">
    <text evidence="2">The sequence shown here is derived from an EMBL/GenBank/DDBJ whole genome shotgun (WGS) entry which is preliminary data.</text>
</comment>
<dbReference type="SUPFAM" id="SSF53335">
    <property type="entry name" value="S-adenosyl-L-methionine-dependent methyltransferases"/>
    <property type="match status" value="1"/>
</dbReference>
<dbReference type="AlphaFoldDB" id="A0AAP5C5A8"/>
<dbReference type="GO" id="GO:0032259">
    <property type="term" value="P:methylation"/>
    <property type="evidence" value="ECO:0007669"/>
    <property type="project" value="UniProtKB-KW"/>
</dbReference>
<dbReference type="EMBL" id="JAVIAC010000005">
    <property type="protein sequence ID" value="MDQ7952441.1"/>
    <property type="molecule type" value="Genomic_DNA"/>
</dbReference>
<dbReference type="InterPro" id="IPR029044">
    <property type="entry name" value="Nucleotide-diphossugar_trans"/>
</dbReference>
<accession>A0AAP5C5A8</accession>
<dbReference type="InterPro" id="IPR001173">
    <property type="entry name" value="Glyco_trans_2-like"/>
</dbReference>
<dbReference type="Proteomes" id="UP001240529">
    <property type="component" value="Unassembled WGS sequence"/>
</dbReference>
<dbReference type="Gene3D" id="3.40.50.150">
    <property type="entry name" value="Vaccinia Virus protein VP39"/>
    <property type="match status" value="1"/>
</dbReference>
<dbReference type="Pfam" id="PF00535">
    <property type="entry name" value="Glycos_transf_2"/>
    <property type="match status" value="1"/>
</dbReference>
<evidence type="ECO:0000313" key="3">
    <source>
        <dbReference type="Proteomes" id="UP001240529"/>
    </source>
</evidence>
<dbReference type="GO" id="GO:0008168">
    <property type="term" value="F:methyltransferase activity"/>
    <property type="evidence" value="ECO:0007669"/>
    <property type="project" value="UniProtKB-KW"/>
</dbReference>
<dbReference type="PANTHER" id="PTHR43685">
    <property type="entry name" value="GLYCOSYLTRANSFERASE"/>
    <property type="match status" value="1"/>
</dbReference>
<dbReference type="RefSeq" id="WP_100447609.1">
    <property type="nucleotide sequence ID" value="NZ_JAUZEA010000005.1"/>
</dbReference>
<proteinExistence type="predicted"/>
<dbReference type="Gene3D" id="3.90.550.10">
    <property type="entry name" value="Spore Coat Polysaccharide Biosynthesis Protein SpsA, Chain A"/>
    <property type="match status" value="1"/>
</dbReference>
<dbReference type="InterPro" id="IPR029063">
    <property type="entry name" value="SAM-dependent_MTases_sf"/>
</dbReference>